<keyword evidence="1" id="KW-0238">DNA-binding</keyword>
<gene>
    <name evidence="3" type="ORF">ACFQ08_38295</name>
</gene>
<feature type="domain" description="HTH tetR-type" evidence="2">
    <location>
        <begin position="16"/>
        <end position="41"/>
    </location>
</feature>
<evidence type="ECO:0000259" key="2">
    <source>
        <dbReference type="Pfam" id="PF00440"/>
    </source>
</evidence>
<dbReference type="InterPro" id="IPR009057">
    <property type="entry name" value="Homeodomain-like_sf"/>
</dbReference>
<dbReference type="Proteomes" id="UP001597024">
    <property type="component" value="Unassembled WGS sequence"/>
</dbReference>
<name>A0ABW3E4S4_9ACTN</name>
<evidence type="ECO:0000313" key="4">
    <source>
        <dbReference type="Proteomes" id="UP001597024"/>
    </source>
</evidence>
<dbReference type="Gene3D" id="1.10.357.10">
    <property type="entry name" value="Tetracycline Repressor, domain 2"/>
    <property type="match status" value="1"/>
</dbReference>
<dbReference type="EMBL" id="JBHTHX010002433">
    <property type="protein sequence ID" value="MFD0890429.1"/>
    <property type="molecule type" value="Genomic_DNA"/>
</dbReference>
<sequence length="42" mass="4548">MAEKSAERGRATRQRLFDAAVALIGEVGWGGVTTRMVAERAE</sequence>
<protein>
    <submittedName>
        <fullName evidence="3">TetR family transcriptional regulator</fullName>
    </submittedName>
</protein>
<evidence type="ECO:0000256" key="1">
    <source>
        <dbReference type="ARBA" id="ARBA00023125"/>
    </source>
</evidence>
<dbReference type="SUPFAM" id="SSF46689">
    <property type="entry name" value="Homeodomain-like"/>
    <property type="match status" value="1"/>
</dbReference>
<feature type="non-terminal residue" evidence="3">
    <location>
        <position position="42"/>
    </location>
</feature>
<dbReference type="Pfam" id="PF00440">
    <property type="entry name" value="TetR_N"/>
    <property type="match status" value="1"/>
</dbReference>
<keyword evidence="4" id="KW-1185">Reference proteome</keyword>
<comment type="caution">
    <text evidence="3">The sequence shown here is derived from an EMBL/GenBank/DDBJ whole genome shotgun (WGS) entry which is preliminary data.</text>
</comment>
<reference evidence="4" key="1">
    <citation type="journal article" date="2019" name="Int. J. Syst. Evol. Microbiol.">
        <title>The Global Catalogue of Microorganisms (GCM) 10K type strain sequencing project: providing services to taxonomists for standard genome sequencing and annotation.</title>
        <authorList>
            <consortium name="The Broad Institute Genomics Platform"/>
            <consortium name="The Broad Institute Genome Sequencing Center for Infectious Disease"/>
            <person name="Wu L."/>
            <person name="Ma J."/>
        </authorList>
    </citation>
    <scope>NUCLEOTIDE SEQUENCE [LARGE SCALE GENOMIC DNA]</scope>
    <source>
        <strain evidence="4">CCUG 62974</strain>
    </source>
</reference>
<organism evidence="3 4">
    <name type="scientific">Streptosporangium algeriense</name>
    <dbReference type="NCBI Taxonomy" id="1682748"/>
    <lineage>
        <taxon>Bacteria</taxon>
        <taxon>Bacillati</taxon>
        <taxon>Actinomycetota</taxon>
        <taxon>Actinomycetes</taxon>
        <taxon>Streptosporangiales</taxon>
        <taxon>Streptosporangiaceae</taxon>
        <taxon>Streptosporangium</taxon>
    </lineage>
</organism>
<accession>A0ABW3E4S4</accession>
<dbReference type="InterPro" id="IPR001647">
    <property type="entry name" value="HTH_TetR"/>
</dbReference>
<proteinExistence type="predicted"/>
<evidence type="ECO:0000313" key="3">
    <source>
        <dbReference type="EMBL" id="MFD0890429.1"/>
    </source>
</evidence>